<dbReference type="SUPFAM" id="SSF48019">
    <property type="entry name" value="post-AAA+ oligomerization domain-like"/>
    <property type="match status" value="1"/>
</dbReference>
<evidence type="ECO:0000256" key="5">
    <source>
        <dbReference type="ARBA" id="ARBA00022705"/>
    </source>
</evidence>
<dbReference type="InterPro" id="IPR027417">
    <property type="entry name" value="P-loop_NTPase"/>
</dbReference>
<evidence type="ECO:0000313" key="12">
    <source>
        <dbReference type="Proteomes" id="UP000057158"/>
    </source>
</evidence>
<sequence>MTLAELNRALDERKFPQLLFLFGEETFTLDRTAERIRDRAVPVESRDFNYNVFYGKEGRAEEILDVLRTFPAFAEHRLVHVKEAQNLSAAELDVFLSYLRDPVPESILLFTADKIDGRKKFFQDFKKHGNLIEFKKPYDNQIPALVKDMARDAGRLFTESALALFCRRGGSNLQELHGELTKLFAYAGDRDLIDVDDVAAIVSDSRVDSVFDLANALGKGDAAEALRLLQRILAEGVAPLLILNMMVRHFRQLWKTRELLDQGVVSREIPKRIGINPYFLDGLVGQARRFRPDQFRAGFELFLGVDLALKSSGAHPAALLEKLILDLAGTRAR</sequence>
<keyword evidence="4" id="KW-0548">Nucleotidyltransferase</keyword>
<feature type="domain" description="DNA polymerase III delta subunit-like C-terminal" evidence="10">
    <location>
        <begin position="208"/>
        <end position="326"/>
    </location>
</feature>
<evidence type="ECO:0000256" key="1">
    <source>
        <dbReference type="ARBA" id="ARBA00012417"/>
    </source>
</evidence>
<dbReference type="PANTHER" id="PTHR34388:SF1">
    <property type="entry name" value="DNA POLYMERASE III SUBUNIT DELTA"/>
    <property type="match status" value="1"/>
</dbReference>
<dbReference type="OrthoDB" id="9769782at2"/>
<keyword evidence="6" id="KW-0239">DNA-directed DNA polymerase</keyword>
<evidence type="ECO:0000256" key="3">
    <source>
        <dbReference type="ARBA" id="ARBA00022679"/>
    </source>
</evidence>
<dbReference type="PATRIC" id="fig|1603606.3.peg.2078"/>
<dbReference type="GO" id="GO:0009360">
    <property type="term" value="C:DNA polymerase III complex"/>
    <property type="evidence" value="ECO:0007669"/>
    <property type="project" value="InterPro"/>
</dbReference>
<dbReference type="InterPro" id="IPR010372">
    <property type="entry name" value="DNA_pol3_delta_N"/>
</dbReference>
<proteinExistence type="inferred from homology"/>
<dbReference type="EC" id="2.7.7.7" evidence="1"/>
<comment type="catalytic activity">
    <reaction evidence="8">
        <text>DNA(n) + a 2'-deoxyribonucleoside 5'-triphosphate = DNA(n+1) + diphosphate</text>
        <dbReference type="Rhea" id="RHEA:22508"/>
        <dbReference type="Rhea" id="RHEA-COMP:17339"/>
        <dbReference type="Rhea" id="RHEA-COMP:17340"/>
        <dbReference type="ChEBI" id="CHEBI:33019"/>
        <dbReference type="ChEBI" id="CHEBI:61560"/>
        <dbReference type="ChEBI" id="CHEBI:173112"/>
        <dbReference type="EC" id="2.7.7.7"/>
    </reaction>
</comment>
<evidence type="ECO:0000256" key="8">
    <source>
        <dbReference type="ARBA" id="ARBA00049244"/>
    </source>
</evidence>
<keyword evidence="12" id="KW-1185">Reference proteome</keyword>
<accession>A0A0M3QFR5</accession>
<dbReference type="Gene3D" id="1.10.8.60">
    <property type="match status" value="1"/>
</dbReference>
<dbReference type="Pfam" id="PF21694">
    <property type="entry name" value="DNA_pol3_delta_C"/>
    <property type="match status" value="1"/>
</dbReference>
<dbReference type="AlphaFoldDB" id="A0A0M3QFR5"/>
<dbReference type="Pfam" id="PF06144">
    <property type="entry name" value="DNA_pol3_delta"/>
    <property type="match status" value="1"/>
</dbReference>
<dbReference type="Gene3D" id="1.20.272.10">
    <property type="match status" value="1"/>
</dbReference>
<dbReference type="Proteomes" id="UP000057158">
    <property type="component" value="Chromosome"/>
</dbReference>
<dbReference type="EMBL" id="CP010802">
    <property type="protein sequence ID" value="ALC16689.1"/>
    <property type="molecule type" value="Genomic_DNA"/>
</dbReference>
<dbReference type="STRING" id="1603606.DSOUD_1918"/>
<reference evidence="11 12" key="1">
    <citation type="submission" date="2015-07" db="EMBL/GenBank/DDBJ databases">
        <title>Isolation and Genomic Characterization of a Novel Halophilic Metal-Reducing Deltaproteobacterium from the Deep Subsurface.</title>
        <authorList>
            <person name="Badalamenti J.P."/>
            <person name="Summers Z.M."/>
            <person name="Gralnick J.A."/>
            <person name="Bond D.R."/>
        </authorList>
    </citation>
    <scope>NUCLEOTIDE SEQUENCE [LARGE SCALE GENOMIC DNA]</scope>
    <source>
        <strain evidence="11 12">WTL</strain>
    </source>
</reference>
<dbReference type="NCBIfam" id="TIGR01128">
    <property type="entry name" value="holA"/>
    <property type="match status" value="1"/>
</dbReference>
<evidence type="ECO:0000259" key="9">
    <source>
        <dbReference type="Pfam" id="PF06144"/>
    </source>
</evidence>
<keyword evidence="5" id="KW-0235">DNA replication</keyword>
<dbReference type="KEGG" id="des:DSOUD_1918"/>
<evidence type="ECO:0000256" key="7">
    <source>
        <dbReference type="ARBA" id="ARBA00034754"/>
    </source>
</evidence>
<dbReference type="InterPro" id="IPR048466">
    <property type="entry name" value="DNA_pol3_delta-like_C"/>
</dbReference>
<comment type="similarity">
    <text evidence="7">Belongs to the DNA polymerase HolA subunit family.</text>
</comment>
<dbReference type="InterPro" id="IPR005790">
    <property type="entry name" value="DNA_polIII_delta"/>
</dbReference>
<dbReference type="PANTHER" id="PTHR34388">
    <property type="entry name" value="DNA POLYMERASE III SUBUNIT DELTA"/>
    <property type="match status" value="1"/>
</dbReference>
<dbReference type="InterPro" id="IPR008921">
    <property type="entry name" value="DNA_pol3_clamp-load_cplx_C"/>
</dbReference>
<protein>
    <recommendedName>
        <fullName evidence="2">DNA polymerase III subunit delta</fullName>
        <ecNumber evidence="1">2.7.7.7</ecNumber>
    </recommendedName>
</protein>
<keyword evidence="3" id="KW-0808">Transferase</keyword>
<evidence type="ECO:0000256" key="2">
    <source>
        <dbReference type="ARBA" id="ARBA00017703"/>
    </source>
</evidence>
<feature type="domain" description="DNA polymerase III delta N-terminal" evidence="9">
    <location>
        <begin position="20"/>
        <end position="135"/>
    </location>
</feature>
<evidence type="ECO:0000313" key="11">
    <source>
        <dbReference type="EMBL" id="ALC16689.1"/>
    </source>
</evidence>
<gene>
    <name evidence="11" type="primary">holA</name>
    <name evidence="11" type="ORF">DSOUD_1918</name>
</gene>
<dbReference type="SUPFAM" id="SSF52540">
    <property type="entry name" value="P-loop containing nucleoside triphosphate hydrolases"/>
    <property type="match status" value="1"/>
</dbReference>
<organism evidence="11 12">
    <name type="scientific">Desulfuromonas soudanensis</name>
    <dbReference type="NCBI Taxonomy" id="1603606"/>
    <lineage>
        <taxon>Bacteria</taxon>
        <taxon>Pseudomonadati</taxon>
        <taxon>Thermodesulfobacteriota</taxon>
        <taxon>Desulfuromonadia</taxon>
        <taxon>Desulfuromonadales</taxon>
        <taxon>Desulfuromonadaceae</taxon>
        <taxon>Desulfuromonas</taxon>
    </lineage>
</organism>
<name>A0A0M3QFR5_9BACT</name>
<dbReference type="Gene3D" id="3.40.50.300">
    <property type="entry name" value="P-loop containing nucleotide triphosphate hydrolases"/>
    <property type="match status" value="1"/>
</dbReference>
<evidence type="ECO:0000256" key="4">
    <source>
        <dbReference type="ARBA" id="ARBA00022695"/>
    </source>
</evidence>
<evidence type="ECO:0000259" key="10">
    <source>
        <dbReference type="Pfam" id="PF21694"/>
    </source>
</evidence>
<dbReference type="GO" id="GO:0003677">
    <property type="term" value="F:DNA binding"/>
    <property type="evidence" value="ECO:0007669"/>
    <property type="project" value="InterPro"/>
</dbReference>
<dbReference type="GO" id="GO:0006261">
    <property type="term" value="P:DNA-templated DNA replication"/>
    <property type="evidence" value="ECO:0007669"/>
    <property type="project" value="TreeGrafter"/>
</dbReference>
<dbReference type="GO" id="GO:0003887">
    <property type="term" value="F:DNA-directed DNA polymerase activity"/>
    <property type="evidence" value="ECO:0007669"/>
    <property type="project" value="UniProtKB-KW"/>
</dbReference>
<dbReference type="RefSeq" id="WP_053550764.1">
    <property type="nucleotide sequence ID" value="NZ_CP010802.1"/>
</dbReference>
<evidence type="ECO:0000256" key="6">
    <source>
        <dbReference type="ARBA" id="ARBA00022932"/>
    </source>
</evidence>